<dbReference type="InterPro" id="IPR053151">
    <property type="entry name" value="RNase_H-like"/>
</dbReference>
<dbReference type="SUPFAM" id="SSF53098">
    <property type="entry name" value="Ribonuclease H-like"/>
    <property type="match status" value="1"/>
</dbReference>
<sequence>MNNTIQDLRIIKELNVQCKPRLGNNIESYKWGLPNQYEVKSCCDGLALSIPGEAGIGIIYRNNKGEVMGTYSKSIGQATNFIVEITSIISGVQKAITQGWRRVWVVSDSTATIKAFIKDKMPWVLKTA</sequence>
<dbReference type="InterPro" id="IPR044730">
    <property type="entry name" value="RNase_H-like_dom_plant"/>
</dbReference>
<dbReference type="PROSITE" id="PS50879">
    <property type="entry name" value="RNASE_H_1"/>
    <property type="match status" value="1"/>
</dbReference>
<dbReference type="EMBL" id="JACGCM010001289">
    <property type="protein sequence ID" value="KAF6156943.1"/>
    <property type="molecule type" value="Genomic_DNA"/>
</dbReference>
<dbReference type="GO" id="GO:0003676">
    <property type="term" value="F:nucleic acid binding"/>
    <property type="evidence" value="ECO:0007669"/>
    <property type="project" value="InterPro"/>
</dbReference>
<organism evidence="2 3">
    <name type="scientific">Kingdonia uniflora</name>
    <dbReference type="NCBI Taxonomy" id="39325"/>
    <lineage>
        <taxon>Eukaryota</taxon>
        <taxon>Viridiplantae</taxon>
        <taxon>Streptophyta</taxon>
        <taxon>Embryophyta</taxon>
        <taxon>Tracheophyta</taxon>
        <taxon>Spermatophyta</taxon>
        <taxon>Magnoliopsida</taxon>
        <taxon>Ranunculales</taxon>
        <taxon>Circaeasteraceae</taxon>
        <taxon>Kingdonia</taxon>
    </lineage>
</organism>
<dbReference type="PANTHER" id="PTHR47723:SF19">
    <property type="entry name" value="POLYNUCLEOTIDYL TRANSFERASE, RIBONUCLEASE H-LIKE SUPERFAMILY PROTEIN"/>
    <property type="match status" value="1"/>
</dbReference>
<comment type="caution">
    <text evidence="2">The sequence shown here is derived from an EMBL/GenBank/DDBJ whole genome shotgun (WGS) entry which is preliminary data.</text>
</comment>
<feature type="domain" description="RNase H type-1" evidence="1">
    <location>
        <begin position="35"/>
        <end position="128"/>
    </location>
</feature>
<protein>
    <recommendedName>
        <fullName evidence="1">RNase H type-1 domain-containing protein</fullName>
    </recommendedName>
</protein>
<dbReference type="CDD" id="cd06222">
    <property type="entry name" value="RNase_H_like"/>
    <property type="match status" value="1"/>
</dbReference>
<dbReference type="PANTHER" id="PTHR47723">
    <property type="entry name" value="OS05G0353850 PROTEIN"/>
    <property type="match status" value="1"/>
</dbReference>
<dbReference type="InterPro" id="IPR012337">
    <property type="entry name" value="RNaseH-like_sf"/>
</dbReference>
<dbReference type="Proteomes" id="UP000541444">
    <property type="component" value="Unassembled WGS sequence"/>
</dbReference>
<dbReference type="Pfam" id="PF13456">
    <property type="entry name" value="RVT_3"/>
    <property type="match status" value="1"/>
</dbReference>
<keyword evidence="3" id="KW-1185">Reference proteome</keyword>
<accession>A0A7J7MPX9</accession>
<evidence type="ECO:0000313" key="2">
    <source>
        <dbReference type="EMBL" id="KAF6156943.1"/>
    </source>
</evidence>
<dbReference type="InterPro" id="IPR002156">
    <property type="entry name" value="RNaseH_domain"/>
</dbReference>
<dbReference type="InterPro" id="IPR036397">
    <property type="entry name" value="RNaseH_sf"/>
</dbReference>
<dbReference type="GO" id="GO:0004523">
    <property type="term" value="F:RNA-DNA hybrid ribonuclease activity"/>
    <property type="evidence" value="ECO:0007669"/>
    <property type="project" value="InterPro"/>
</dbReference>
<gene>
    <name evidence="2" type="ORF">GIB67_039704</name>
</gene>
<reference evidence="2 3" key="1">
    <citation type="journal article" date="2020" name="IScience">
        <title>Genome Sequencing of the Endangered Kingdonia uniflora (Circaeasteraceae, Ranunculales) Reveals Potential Mechanisms of Evolutionary Specialization.</title>
        <authorList>
            <person name="Sun Y."/>
            <person name="Deng T."/>
            <person name="Zhang A."/>
            <person name="Moore M.J."/>
            <person name="Landis J.B."/>
            <person name="Lin N."/>
            <person name="Zhang H."/>
            <person name="Zhang X."/>
            <person name="Huang J."/>
            <person name="Zhang X."/>
            <person name="Sun H."/>
            <person name="Wang H."/>
        </authorList>
    </citation>
    <scope>NUCLEOTIDE SEQUENCE [LARGE SCALE GENOMIC DNA]</scope>
    <source>
        <strain evidence="2">TB1705</strain>
        <tissue evidence="2">Leaf</tissue>
    </source>
</reference>
<evidence type="ECO:0000313" key="3">
    <source>
        <dbReference type="Proteomes" id="UP000541444"/>
    </source>
</evidence>
<name>A0A7J7MPX9_9MAGN</name>
<dbReference type="OrthoDB" id="1022535at2759"/>
<proteinExistence type="predicted"/>
<dbReference type="Gene3D" id="3.30.420.10">
    <property type="entry name" value="Ribonuclease H-like superfamily/Ribonuclease H"/>
    <property type="match status" value="1"/>
</dbReference>
<evidence type="ECO:0000259" key="1">
    <source>
        <dbReference type="PROSITE" id="PS50879"/>
    </source>
</evidence>
<dbReference type="AlphaFoldDB" id="A0A7J7MPX9"/>